<dbReference type="SUPFAM" id="SSF52218">
    <property type="entry name" value="Flavoproteins"/>
    <property type="match status" value="1"/>
</dbReference>
<comment type="caution">
    <text evidence="4">The sequence shown here is derived from an EMBL/GenBank/DDBJ whole genome shotgun (WGS) entry which is preliminary data.</text>
</comment>
<keyword evidence="1" id="KW-0285">Flavoprotein</keyword>
<dbReference type="Gene3D" id="3.40.50.360">
    <property type="match status" value="1"/>
</dbReference>
<dbReference type="EMBL" id="DNZF01000141">
    <property type="protein sequence ID" value="HBK53537.1"/>
    <property type="molecule type" value="Genomic_DNA"/>
</dbReference>
<proteinExistence type="predicted"/>
<dbReference type="STRING" id="378794.GCA_001570625_02215"/>
<reference evidence="4 5" key="1">
    <citation type="journal article" date="2018" name="Nat. Biotechnol.">
        <title>A standardized bacterial taxonomy based on genome phylogeny substantially revises the tree of life.</title>
        <authorList>
            <person name="Parks D.H."/>
            <person name="Chuvochina M."/>
            <person name="Waite D.W."/>
            <person name="Rinke C."/>
            <person name="Skarshewski A."/>
            <person name="Chaumeil P.A."/>
            <person name="Hugenholtz P."/>
        </authorList>
    </citation>
    <scope>NUCLEOTIDE SEQUENCE [LARGE SCALE GENOMIC DNA]</scope>
    <source>
        <strain evidence="4">UBA10948</strain>
    </source>
</reference>
<evidence type="ECO:0000313" key="4">
    <source>
        <dbReference type="EMBL" id="HBK53537.1"/>
    </source>
</evidence>
<protein>
    <submittedName>
        <fullName evidence="4">Flavodoxin family protein</fullName>
    </submittedName>
</protein>
<dbReference type="Pfam" id="PF03358">
    <property type="entry name" value="FMN_red"/>
    <property type="match status" value="1"/>
</dbReference>
<feature type="domain" description="NADPH-dependent FMN reductase-like" evidence="3">
    <location>
        <begin position="6"/>
        <end position="155"/>
    </location>
</feature>
<dbReference type="PANTHER" id="PTHR43278">
    <property type="entry name" value="NAD(P)H-DEPENDENT FMN-CONTAINING OXIDOREDUCTASE YWQN-RELATED"/>
    <property type="match status" value="1"/>
</dbReference>
<dbReference type="InterPro" id="IPR029039">
    <property type="entry name" value="Flavoprotein-like_sf"/>
</dbReference>
<dbReference type="GO" id="GO:0016491">
    <property type="term" value="F:oxidoreductase activity"/>
    <property type="evidence" value="ECO:0007669"/>
    <property type="project" value="InterPro"/>
</dbReference>
<sequence>MSHPLIVGINGSPHKNGNTAFLLKEALDTCKKMGASTRILHCQQIMKDQKNPFCIACSSPCAGKCLEGKELARAFTMISQAEGLIVGSPVYFGTASAQLKAFWDKGRSLRADKKLLNVVGGAIAVGASRFGGQETTLRAIQDMMLVQGMIVVGDGFHEDDCGHMGGAGQRPANEDDNAINRSRILGKRIWEVAMATRDLRIR</sequence>
<evidence type="ECO:0000259" key="3">
    <source>
        <dbReference type="Pfam" id="PF03358"/>
    </source>
</evidence>
<dbReference type="PANTHER" id="PTHR43278:SF1">
    <property type="entry name" value="IRON-SULFUR FLAVOPROTEIN MJ1083"/>
    <property type="match status" value="1"/>
</dbReference>
<dbReference type="InterPro" id="IPR005025">
    <property type="entry name" value="FMN_Rdtase-like_dom"/>
</dbReference>
<dbReference type="InterPro" id="IPR051796">
    <property type="entry name" value="ISF_SsuE-like"/>
</dbReference>
<dbReference type="AlphaFoldDB" id="A0A354YZ77"/>
<dbReference type="RefSeq" id="WP_276623956.1">
    <property type="nucleotide sequence ID" value="NZ_DLIJ01000040.1"/>
</dbReference>
<accession>A0A354YZ77</accession>
<name>A0A354YZ77_9FIRM</name>
<evidence type="ECO:0000313" key="5">
    <source>
        <dbReference type="Proteomes" id="UP000263273"/>
    </source>
</evidence>
<organism evidence="4 5">
    <name type="scientific">Syntrophomonas wolfei</name>
    <dbReference type="NCBI Taxonomy" id="863"/>
    <lineage>
        <taxon>Bacteria</taxon>
        <taxon>Bacillati</taxon>
        <taxon>Bacillota</taxon>
        <taxon>Clostridia</taxon>
        <taxon>Eubacteriales</taxon>
        <taxon>Syntrophomonadaceae</taxon>
        <taxon>Syntrophomonas</taxon>
    </lineage>
</organism>
<evidence type="ECO:0000256" key="2">
    <source>
        <dbReference type="ARBA" id="ARBA00022643"/>
    </source>
</evidence>
<evidence type="ECO:0000256" key="1">
    <source>
        <dbReference type="ARBA" id="ARBA00022630"/>
    </source>
</evidence>
<keyword evidence="2" id="KW-0288">FMN</keyword>
<gene>
    <name evidence="4" type="ORF">DDZ44_06350</name>
</gene>
<dbReference type="Proteomes" id="UP000263273">
    <property type="component" value="Unassembled WGS sequence"/>
</dbReference>